<feature type="domain" description="Fibronectin type-III" evidence="4">
    <location>
        <begin position="504"/>
        <end position="592"/>
    </location>
</feature>
<reference evidence="6" key="1">
    <citation type="submission" date="2021-04" db="EMBL/GenBank/DDBJ databases">
        <title>Draft genome sequence of Xylanibacillus composti strain K13.</title>
        <authorList>
            <person name="Uke A."/>
            <person name="Chhe C."/>
            <person name="Baramee S."/>
            <person name="Kosugi A."/>
        </authorList>
    </citation>
    <scope>NUCLEOTIDE SEQUENCE</scope>
    <source>
        <strain evidence="6">K13</strain>
    </source>
</reference>
<dbReference type="SMART" id="SM00060">
    <property type="entry name" value="FN3"/>
    <property type="match status" value="3"/>
</dbReference>
<dbReference type="EMBL" id="BOVK01000089">
    <property type="protein sequence ID" value="GIQ71438.1"/>
    <property type="molecule type" value="Genomic_DNA"/>
</dbReference>
<gene>
    <name evidence="6" type="ORF">XYCOK13_42620</name>
</gene>
<dbReference type="Proteomes" id="UP000677918">
    <property type="component" value="Unassembled WGS sequence"/>
</dbReference>
<dbReference type="Pfam" id="PF00395">
    <property type="entry name" value="SLH"/>
    <property type="match status" value="3"/>
</dbReference>
<feature type="domain" description="SLH" evidence="5">
    <location>
        <begin position="1323"/>
        <end position="1386"/>
    </location>
</feature>
<evidence type="ECO:0000259" key="5">
    <source>
        <dbReference type="PROSITE" id="PS51272"/>
    </source>
</evidence>
<dbReference type="Pfam" id="PF07679">
    <property type="entry name" value="I-set"/>
    <property type="match status" value="1"/>
</dbReference>
<feature type="domain" description="Fibronectin type-III" evidence="4">
    <location>
        <begin position="414"/>
        <end position="502"/>
    </location>
</feature>
<dbReference type="Gene3D" id="3.80.10.10">
    <property type="entry name" value="Ribonuclease Inhibitor"/>
    <property type="match status" value="1"/>
</dbReference>
<dbReference type="InterPro" id="IPR036179">
    <property type="entry name" value="Ig-like_dom_sf"/>
</dbReference>
<evidence type="ECO:0000259" key="3">
    <source>
        <dbReference type="PROSITE" id="PS50835"/>
    </source>
</evidence>
<dbReference type="InterPro" id="IPR013098">
    <property type="entry name" value="Ig_I-set"/>
</dbReference>
<dbReference type="PROSITE" id="PS50853">
    <property type="entry name" value="FN3"/>
    <property type="match status" value="2"/>
</dbReference>
<dbReference type="SUPFAM" id="SSF49265">
    <property type="entry name" value="Fibronectin type III"/>
    <property type="match status" value="2"/>
</dbReference>
<evidence type="ECO:0000313" key="7">
    <source>
        <dbReference type="Proteomes" id="UP000677918"/>
    </source>
</evidence>
<proteinExistence type="predicted"/>
<dbReference type="PROSITE" id="PS51272">
    <property type="entry name" value="SLH"/>
    <property type="match status" value="3"/>
</dbReference>
<dbReference type="Gene3D" id="2.60.40.10">
    <property type="entry name" value="Immunoglobulins"/>
    <property type="match status" value="4"/>
</dbReference>
<dbReference type="SUPFAM" id="SSF89372">
    <property type="entry name" value="Fucose-specific lectin"/>
    <property type="match status" value="1"/>
</dbReference>
<dbReference type="PANTHER" id="PTHR13817:SF73">
    <property type="entry name" value="FIBRONECTIN TYPE-III DOMAIN-CONTAINING PROTEIN"/>
    <property type="match status" value="1"/>
</dbReference>
<feature type="region of interest" description="Disordered" evidence="2">
    <location>
        <begin position="1003"/>
        <end position="1035"/>
    </location>
</feature>
<evidence type="ECO:0000313" key="6">
    <source>
        <dbReference type="EMBL" id="GIQ71438.1"/>
    </source>
</evidence>
<dbReference type="SMART" id="SM00409">
    <property type="entry name" value="IG"/>
    <property type="match status" value="1"/>
</dbReference>
<accession>A0A8J4H931</accession>
<feature type="domain" description="SLH" evidence="5">
    <location>
        <begin position="1263"/>
        <end position="1322"/>
    </location>
</feature>
<dbReference type="PANTHER" id="PTHR13817">
    <property type="entry name" value="TITIN"/>
    <property type="match status" value="1"/>
</dbReference>
<keyword evidence="1" id="KW-0677">Repeat</keyword>
<comment type="caution">
    <text evidence="6">The sequence shown here is derived from an EMBL/GenBank/DDBJ whole genome shotgun (WGS) entry which is preliminary data.</text>
</comment>
<evidence type="ECO:0008006" key="8">
    <source>
        <dbReference type="Google" id="ProtNLM"/>
    </source>
</evidence>
<dbReference type="Pfam" id="PF13306">
    <property type="entry name" value="LRR_5"/>
    <property type="match status" value="1"/>
</dbReference>
<dbReference type="InterPro" id="IPR032675">
    <property type="entry name" value="LRR_dom_sf"/>
</dbReference>
<organism evidence="6 7">
    <name type="scientific">Xylanibacillus composti</name>
    <dbReference type="NCBI Taxonomy" id="1572762"/>
    <lineage>
        <taxon>Bacteria</taxon>
        <taxon>Bacillati</taxon>
        <taxon>Bacillota</taxon>
        <taxon>Bacilli</taxon>
        <taxon>Bacillales</taxon>
        <taxon>Paenibacillaceae</taxon>
        <taxon>Xylanibacillus</taxon>
    </lineage>
</organism>
<dbReference type="SUPFAM" id="SSF48726">
    <property type="entry name" value="Immunoglobulin"/>
    <property type="match status" value="1"/>
</dbReference>
<dbReference type="InterPro" id="IPR007110">
    <property type="entry name" value="Ig-like_dom"/>
</dbReference>
<sequence length="1453" mass="154598">MAEYDGANWRMVHKAAMGRRALIGMLASVLFLTQLVIADTAHAASGWSNVSGEEGITTSQGSMVRPDLIEYNGYLYLIWSELYDGNYREMHVMRYNGTNWESVQGGDDGCVMVGCVNAEAGSPNNSAVFPSLEVYDGKLFASWYENYTMINYQARVRQYDGEHWTTVDGGTLNVSTNTANDPDLMVYNDELYAIWYEANNIHVKKYSGDADSPQWNLVTPNGGLSSNAGLNPTLIEFQGSLHAVWREMGSGVSKVRVSRYEGNTNWVSVDEGGRTENPSSHALTPHAAVFNDQLHVIWKEASTNRIRVHAYDGDGWKDVSSGLNINTEVTDHPRLIVHNDRLYAGWIAGGVLRVKAYDGTTWALADRNMGLNVASGSTASYPQFGTYDGQLYAAWVERTGSSEFRLRVARMPSAPAAPTNVMVTPSFNSVTVAFDTPNDGGSPITQYTVTSSPEGITNTGTASPITITGLTYGVDYTFTVTATNVMGTSAASAPSTPITPLAFAPEPPTNVAASPGNAEATVSFDTPFANGSPITSYTVTSSPGNITATGSSSPITVEGLTNGVAYTFTVEATNAVGTSNASEPSTAVTPQPESFFLFDASTGTITGYLTGGPKDVVIPESIEGVAVTRIGNGAFKGKALTSVVIPDGVVTLESEAFSNNDLTTVTLPMSVKTIGENAFADNQLTVVTLYNRDVELNDGAFSDNQAESASLTLIGHSGTAAEHYATNEQHTFLTLIGLSPADTLIFPIAVEGYDAAMPQKVSITKHVHGEVDQLDVEVSGASAAHFEIGALGAVKLDNSHAQTSFTITPKTGLPAGTYTATVTVTADYGIAESIEVLFTVGSATEPVAIAAQPQSQSVTEGATVVFEVVASGTPTLHYQWQKDGVDMPGENKSKLTLQNVAASDAGSYAVVVSNAAGSLTSASAVLTVRPVGDFALTAVAGNRSVNLSWGSVTDAVYYSVYTNDDWTTTVTSQVYAYQVDQLDNGRTYQFVVHALDENQATIAVSNRTSATPRRPQSSGGSSGGTPPQPAEPGTPSRAEVIVLVNGKEEHAGTATTGERNGQSVTTIVLDEDKLRQRLEDEGAGAVITVPIEADSDVAIAELNGRMIKSMEDLQAVIEIRTGQAAYTLPAALILIDELSERLGANVSLQDIKVKIEIGSPTADTLRTVDAAADKGGFTLVAPPLHFKVTAEYNGREVELTAFQAYVERELALPEGVDPNRITTGVVIEQDGTVRHVPTQVVIRDSTYYARINSLTNSTYAVVWNPVGFKDVENHWAQNAVNNMGSRMVVSGVSSELFDPNRNITRAEFAAIIVRGLGLRLQEGHSPFADVQATDWHNSAIRAAHEYKLIQGIGDGTFLPNENITREQAMVIIANAMKLTGLSAQSGNQSPDAVLHSYEDAAQVSSWAYQAVADNVQAGIITGRSDTGLAPQAFITRAEVAAIVERLLQISELI</sequence>
<dbReference type="CDD" id="cd00063">
    <property type="entry name" value="FN3"/>
    <property type="match status" value="2"/>
</dbReference>
<protein>
    <recommendedName>
        <fullName evidence="8">S-layer family protein</fullName>
    </recommendedName>
</protein>
<dbReference type="RefSeq" id="WP_213414231.1">
    <property type="nucleotide sequence ID" value="NZ_BOVK01000089.1"/>
</dbReference>
<dbReference type="InterPro" id="IPR026906">
    <property type="entry name" value="LRR_5"/>
</dbReference>
<name>A0A8J4H931_9BACL</name>
<dbReference type="InterPro" id="IPR036116">
    <property type="entry name" value="FN3_sf"/>
</dbReference>
<evidence type="ECO:0000256" key="2">
    <source>
        <dbReference type="SAM" id="MobiDB-lite"/>
    </source>
</evidence>
<evidence type="ECO:0000256" key="1">
    <source>
        <dbReference type="ARBA" id="ARBA00022737"/>
    </source>
</evidence>
<dbReference type="InterPro" id="IPR003961">
    <property type="entry name" value="FN3_dom"/>
</dbReference>
<keyword evidence="7" id="KW-1185">Reference proteome</keyword>
<dbReference type="Pfam" id="PF00041">
    <property type="entry name" value="fn3"/>
    <property type="match status" value="2"/>
</dbReference>
<evidence type="ECO:0000259" key="4">
    <source>
        <dbReference type="PROSITE" id="PS50853"/>
    </source>
</evidence>
<feature type="domain" description="SLH" evidence="5">
    <location>
        <begin position="1394"/>
        <end position="1453"/>
    </location>
</feature>
<dbReference type="PROSITE" id="PS50835">
    <property type="entry name" value="IG_LIKE"/>
    <property type="match status" value="1"/>
</dbReference>
<dbReference type="InterPro" id="IPR003599">
    <property type="entry name" value="Ig_sub"/>
</dbReference>
<feature type="domain" description="Ig-like" evidence="3">
    <location>
        <begin position="846"/>
        <end position="927"/>
    </location>
</feature>
<dbReference type="InterPro" id="IPR013783">
    <property type="entry name" value="Ig-like_fold"/>
</dbReference>
<dbReference type="InterPro" id="IPR001119">
    <property type="entry name" value="SLH_dom"/>
</dbReference>
<dbReference type="InterPro" id="IPR050964">
    <property type="entry name" value="Striated_Muscle_Regulatory"/>
</dbReference>